<proteinExistence type="predicted"/>
<gene>
    <name evidence="1" type="ORF">S01H1_83850</name>
</gene>
<feature type="non-terminal residue" evidence="1">
    <location>
        <position position="1"/>
    </location>
</feature>
<comment type="caution">
    <text evidence="1">The sequence shown here is derived from an EMBL/GenBank/DDBJ whole genome shotgun (WGS) entry which is preliminary data.</text>
</comment>
<dbReference type="AlphaFoldDB" id="X0YNR8"/>
<organism evidence="1">
    <name type="scientific">marine sediment metagenome</name>
    <dbReference type="NCBI Taxonomy" id="412755"/>
    <lineage>
        <taxon>unclassified sequences</taxon>
        <taxon>metagenomes</taxon>
        <taxon>ecological metagenomes</taxon>
    </lineage>
</organism>
<protein>
    <submittedName>
        <fullName evidence="1">Uncharacterized protein</fullName>
    </submittedName>
</protein>
<sequence length="152" mass="17321">VSDSVEISGITNSSEITHDVYSTGNHFFFPTLPTGTTQITYQLQVDSIKNSYSGQCILWGMYDDIRIVSQSVILESIPRKFYANNSIYRDLVKPSFSDISIKQNDNNPSIKLKINLKATDINGIYKIRVIFSQESGWRAQTFYSIQNQEEFS</sequence>
<feature type="non-terminal residue" evidence="1">
    <location>
        <position position="152"/>
    </location>
</feature>
<dbReference type="EMBL" id="BARS01057098">
    <property type="protein sequence ID" value="GAG48562.1"/>
    <property type="molecule type" value="Genomic_DNA"/>
</dbReference>
<accession>X0YNR8</accession>
<reference evidence="1" key="1">
    <citation type="journal article" date="2014" name="Front. Microbiol.">
        <title>High frequency of phylogenetically diverse reductive dehalogenase-homologous genes in deep subseafloor sedimentary metagenomes.</title>
        <authorList>
            <person name="Kawai M."/>
            <person name="Futagami T."/>
            <person name="Toyoda A."/>
            <person name="Takaki Y."/>
            <person name="Nishi S."/>
            <person name="Hori S."/>
            <person name="Arai W."/>
            <person name="Tsubouchi T."/>
            <person name="Morono Y."/>
            <person name="Uchiyama I."/>
            <person name="Ito T."/>
            <person name="Fujiyama A."/>
            <person name="Inagaki F."/>
            <person name="Takami H."/>
        </authorList>
    </citation>
    <scope>NUCLEOTIDE SEQUENCE</scope>
    <source>
        <strain evidence="1">Expedition CK06-06</strain>
    </source>
</reference>
<evidence type="ECO:0000313" key="1">
    <source>
        <dbReference type="EMBL" id="GAG48562.1"/>
    </source>
</evidence>
<name>X0YNR8_9ZZZZ</name>